<dbReference type="EMBL" id="SJPP01000001">
    <property type="protein sequence ID" value="TWU12987.1"/>
    <property type="molecule type" value="Genomic_DNA"/>
</dbReference>
<sequence>MMKSAARVLGWSIMTLLALLVAITSFRYFSLNPDTYFEQNRAVYVDHPISLLSHIGGGVVAIVIGPFQFWKRFRNRHLQLHRFLGGVYLAATVGFGAIGGLFLAPHSYGGLSTHFGFGMLAALWLLTGTLAFWSILHGRVSQHREWMIRSYALTFAAVTLRLWIPVLVILGFEFEEVYQTVAWIAWVPNLIATECFLGMTKRSASHVSTSAVDK</sequence>
<feature type="transmembrane region" description="Helical" evidence="1">
    <location>
        <begin position="148"/>
        <end position="172"/>
    </location>
</feature>
<dbReference type="Proteomes" id="UP000320735">
    <property type="component" value="Unassembled WGS sequence"/>
</dbReference>
<proteinExistence type="predicted"/>
<dbReference type="AlphaFoldDB" id="A0A5C6BMN6"/>
<gene>
    <name evidence="2" type="ORF">CA54_18130</name>
</gene>
<accession>A0A5C6BMN6</accession>
<dbReference type="RefSeq" id="WP_146370387.1">
    <property type="nucleotide sequence ID" value="NZ_SJPP01000001.1"/>
</dbReference>
<feature type="transmembrane region" description="Helical" evidence="1">
    <location>
        <begin position="9"/>
        <end position="29"/>
    </location>
</feature>
<name>A0A5C6BMN6_9PLAN</name>
<evidence type="ECO:0000313" key="3">
    <source>
        <dbReference type="Proteomes" id="UP000320735"/>
    </source>
</evidence>
<dbReference type="OrthoDB" id="283150at2"/>
<feature type="transmembrane region" description="Helical" evidence="1">
    <location>
        <begin position="82"/>
        <end position="103"/>
    </location>
</feature>
<evidence type="ECO:0000313" key="2">
    <source>
        <dbReference type="EMBL" id="TWU12987.1"/>
    </source>
</evidence>
<feature type="transmembrane region" description="Helical" evidence="1">
    <location>
        <begin position="115"/>
        <end position="136"/>
    </location>
</feature>
<keyword evidence="1" id="KW-0812">Transmembrane</keyword>
<organism evidence="2 3">
    <name type="scientific">Symmachiella macrocystis</name>
    <dbReference type="NCBI Taxonomy" id="2527985"/>
    <lineage>
        <taxon>Bacteria</taxon>
        <taxon>Pseudomonadati</taxon>
        <taxon>Planctomycetota</taxon>
        <taxon>Planctomycetia</taxon>
        <taxon>Planctomycetales</taxon>
        <taxon>Planctomycetaceae</taxon>
        <taxon>Symmachiella</taxon>
    </lineage>
</organism>
<keyword evidence="1" id="KW-0472">Membrane</keyword>
<feature type="transmembrane region" description="Helical" evidence="1">
    <location>
        <begin position="49"/>
        <end position="70"/>
    </location>
</feature>
<feature type="transmembrane region" description="Helical" evidence="1">
    <location>
        <begin position="178"/>
        <end position="197"/>
    </location>
</feature>
<protein>
    <recommendedName>
        <fullName evidence="4">DUF2306 domain-containing protein</fullName>
    </recommendedName>
</protein>
<keyword evidence="1" id="KW-1133">Transmembrane helix</keyword>
<dbReference type="InterPro" id="IPR018750">
    <property type="entry name" value="DUF2306_membrane"/>
</dbReference>
<comment type="caution">
    <text evidence="2">The sequence shown here is derived from an EMBL/GenBank/DDBJ whole genome shotgun (WGS) entry which is preliminary data.</text>
</comment>
<evidence type="ECO:0000256" key="1">
    <source>
        <dbReference type="SAM" id="Phobius"/>
    </source>
</evidence>
<dbReference type="Pfam" id="PF10067">
    <property type="entry name" value="DUF2306"/>
    <property type="match status" value="1"/>
</dbReference>
<evidence type="ECO:0008006" key="4">
    <source>
        <dbReference type="Google" id="ProtNLM"/>
    </source>
</evidence>
<keyword evidence="3" id="KW-1185">Reference proteome</keyword>
<reference evidence="2 3" key="1">
    <citation type="submission" date="2019-02" db="EMBL/GenBank/DDBJ databases">
        <title>Deep-cultivation of Planctomycetes and their phenomic and genomic characterization uncovers novel biology.</title>
        <authorList>
            <person name="Wiegand S."/>
            <person name="Jogler M."/>
            <person name="Boedeker C."/>
            <person name="Pinto D."/>
            <person name="Vollmers J."/>
            <person name="Rivas-Marin E."/>
            <person name="Kohn T."/>
            <person name="Peeters S.H."/>
            <person name="Heuer A."/>
            <person name="Rast P."/>
            <person name="Oberbeckmann S."/>
            <person name="Bunk B."/>
            <person name="Jeske O."/>
            <person name="Meyerdierks A."/>
            <person name="Storesund J.E."/>
            <person name="Kallscheuer N."/>
            <person name="Luecker S."/>
            <person name="Lage O.M."/>
            <person name="Pohl T."/>
            <person name="Merkel B.J."/>
            <person name="Hornburger P."/>
            <person name="Mueller R.-W."/>
            <person name="Bruemmer F."/>
            <person name="Labrenz M."/>
            <person name="Spormann A.M."/>
            <person name="Op Den Camp H."/>
            <person name="Overmann J."/>
            <person name="Amann R."/>
            <person name="Jetten M.S.M."/>
            <person name="Mascher T."/>
            <person name="Medema M.H."/>
            <person name="Devos D.P."/>
            <person name="Kaster A.-K."/>
            <person name="Ovreas L."/>
            <person name="Rohde M."/>
            <person name="Galperin M.Y."/>
            <person name="Jogler C."/>
        </authorList>
    </citation>
    <scope>NUCLEOTIDE SEQUENCE [LARGE SCALE GENOMIC DNA]</scope>
    <source>
        <strain evidence="2 3">CA54</strain>
    </source>
</reference>